<reference evidence="1" key="1">
    <citation type="journal article" date="2023" name="IScience">
        <title>Live-bearing cockroach genome reveals convergent evolutionary mechanisms linked to viviparity in insects and beyond.</title>
        <authorList>
            <person name="Fouks B."/>
            <person name="Harrison M.C."/>
            <person name="Mikhailova A.A."/>
            <person name="Marchal E."/>
            <person name="English S."/>
            <person name="Carruthers M."/>
            <person name="Jennings E.C."/>
            <person name="Chiamaka E.L."/>
            <person name="Frigard R.A."/>
            <person name="Pippel M."/>
            <person name="Attardo G.M."/>
            <person name="Benoit J.B."/>
            <person name="Bornberg-Bauer E."/>
            <person name="Tobe S.S."/>
        </authorList>
    </citation>
    <scope>NUCLEOTIDE SEQUENCE</scope>
    <source>
        <strain evidence="1">Stay&amp;Tobe</strain>
    </source>
</reference>
<keyword evidence="2" id="KW-1185">Reference proteome</keyword>
<dbReference type="EMBL" id="JASPKZ010006839">
    <property type="protein sequence ID" value="KAJ9586793.1"/>
    <property type="molecule type" value="Genomic_DNA"/>
</dbReference>
<gene>
    <name evidence="1" type="ORF">L9F63_019613</name>
</gene>
<name>A0AAD7ZVX6_DIPPU</name>
<reference evidence="1" key="2">
    <citation type="submission" date="2023-05" db="EMBL/GenBank/DDBJ databases">
        <authorList>
            <person name="Fouks B."/>
        </authorList>
    </citation>
    <scope>NUCLEOTIDE SEQUENCE</scope>
    <source>
        <strain evidence="1">Stay&amp;Tobe</strain>
        <tissue evidence="1">Testes</tissue>
    </source>
</reference>
<comment type="caution">
    <text evidence="1">The sequence shown here is derived from an EMBL/GenBank/DDBJ whole genome shotgun (WGS) entry which is preliminary data.</text>
</comment>
<dbReference type="Proteomes" id="UP001233999">
    <property type="component" value="Unassembled WGS sequence"/>
</dbReference>
<evidence type="ECO:0000313" key="1">
    <source>
        <dbReference type="EMBL" id="KAJ9586793.1"/>
    </source>
</evidence>
<protein>
    <submittedName>
        <fullName evidence="1">Uncharacterized protein</fullName>
    </submittedName>
</protein>
<dbReference type="AlphaFoldDB" id="A0AAD7ZVX6"/>
<sequence>MNTRWPKVRSCGRARPTNGDVVSTCVNRMPAALAIREMAQIRSTNPSYTLPHTKAEETNRPVVRIEEPALRRPVSLYDNLQRRGSGSLVSNSASIGNIPAADSGPPATIDRAPSQANCMTTTVPQNIAATNIGGKHVPTRNSLRHSRMIVLNRNGKA</sequence>
<proteinExistence type="predicted"/>
<feature type="non-terminal residue" evidence="1">
    <location>
        <position position="157"/>
    </location>
</feature>
<accession>A0AAD7ZVX6</accession>
<organism evidence="1 2">
    <name type="scientific">Diploptera punctata</name>
    <name type="common">Pacific beetle cockroach</name>
    <dbReference type="NCBI Taxonomy" id="6984"/>
    <lineage>
        <taxon>Eukaryota</taxon>
        <taxon>Metazoa</taxon>
        <taxon>Ecdysozoa</taxon>
        <taxon>Arthropoda</taxon>
        <taxon>Hexapoda</taxon>
        <taxon>Insecta</taxon>
        <taxon>Pterygota</taxon>
        <taxon>Neoptera</taxon>
        <taxon>Polyneoptera</taxon>
        <taxon>Dictyoptera</taxon>
        <taxon>Blattodea</taxon>
        <taxon>Blaberoidea</taxon>
        <taxon>Blaberidae</taxon>
        <taxon>Diplopterinae</taxon>
        <taxon>Diploptera</taxon>
    </lineage>
</organism>
<evidence type="ECO:0000313" key="2">
    <source>
        <dbReference type="Proteomes" id="UP001233999"/>
    </source>
</evidence>